<dbReference type="EMBL" id="JACKXD010000001">
    <property type="protein sequence ID" value="MBB6645625.1"/>
    <property type="molecule type" value="Genomic_DNA"/>
</dbReference>
<name>A0A7J9SF79_9EURY</name>
<sequence>MTESYVCPHCKHVEERTYRVRLIVLTCPNCGRNGRFLNGSLVARLDEIPETERPDDWGTMPLDARLQWAIEENVLDVSFTGPLSVE</sequence>
<dbReference type="Proteomes" id="UP000546257">
    <property type="component" value="Unassembled WGS sequence"/>
</dbReference>
<dbReference type="AlphaFoldDB" id="A0A7J9SF79"/>
<keyword evidence="2" id="KW-1185">Reference proteome</keyword>
<protein>
    <submittedName>
        <fullName evidence="1">Uncharacterized protein</fullName>
    </submittedName>
</protein>
<dbReference type="RefSeq" id="WP_185191964.1">
    <property type="nucleotide sequence ID" value="NZ_JACKXD010000001.1"/>
</dbReference>
<gene>
    <name evidence="1" type="ORF">H5V44_04830</name>
</gene>
<evidence type="ECO:0000313" key="1">
    <source>
        <dbReference type="EMBL" id="MBB6645625.1"/>
    </source>
</evidence>
<comment type="caution">
    <text evidence="1">The sequence shown here is derived from an EMBL/GenBank/DDBJ whole genome shotgun (WGS) entry which is preliminary data.</text>
</comment>
<organism evidence="1 2">
    <name type="scientific">Halobellus ruber</name>
    <dbReference type="NCBI Taxonomy" id="2761102"/>
    <lineage>
        <taxon>Archaea</taxon>
        <taxon>Methanobacteriati</taxon>
        <taxon>Methanobacteriota</taxon>
        <taxon>Stenosarchaea group</taxon>
        <taxon>Halobacteria</taxon>
        <taxon>Halobacteriales</taxon>
        <taxon>Haloferacaceae</taxon>
        <taxon>Halobellus</taxon>
    </lineage>
</organism>
<accession>A0A7J9SF79</accession>
<proteinExistence type="predicted"/>
<reference evidence="1 2" key="1">
    <citation type="submission" date="2020-08" db="EMBL/GenBank/DDBJ databases">
        <authorList>
            <person name="Seo M.-J."/>
        </authorList>
    </citation>
    <scope>NUCLEOTIDE SEQUENCE [LARGE SCALE GENOMIC DNA]</scope>
    <source>
        <strain evidence="1 2">MBLA0160</strain>
    </source>
</reference>
<evidence type="ECO:0000313" key="2">
    <source>
        <dbReference type="Proteomes" id="UP000546257"/>
    </source>
</evidence>